<dbReference type="EMBL" id="CAJNOQ010011579">
    <property type="protein sequence ID" value="CAF1280141.1"/>
    <property type="molecule type" value="Genomic_DNA"/>
</dbReference>
<comment type="caution">
    <text evidence="2">The sequence shown here is derived from an EMBL/GenBank/DDBJ whole genome shotgun (WGS) entry which is preliminary data.</text>
</comment>
<evidence type="ECO:0000313" key="4">
    <source>
        <dbReference type="Proteomes" id="UP000663829"/>
    </source>
</evidence>
<accession>A0A815CGR8</accession>
<feature type="region of interest" description="Disordered" evidence="1">
    <location>
        <begin position="1"/>
        <end position="35"/>
    </location>
</feature>
<dbReference type="AlphaFoldDB" id="A0A815CGR8"/>
<gene>
    <name evidence="2" type="ORF">GPM918_LOCUS27517</name>
    <name evidence="3" type="ORF">SRO942_LOCUS27852</name>
</gene>
<proteinExistence type="predicted"/>
<name>A0A815CGR8_9BILA</name>
<dbReference type="Proteomes" id="UP000663829">
    <property type="component" value="Unassembled WGS sequence"/>
</dbReference>
<protein>
    <submittedName>
        <fullName evidence="2">Uncharacterized protein</fullName>
    </submittedName>
</protein>
<dbReference type="EMBL" id="CAJOBC010027490">
    <property type="protein sequence ID" value="CAF4074905.1"/>
    <property type="molecule type" value="Genomic_DNA"/>
</dbReference>
<organism evidence="2 4">
    <name type="scientific">Didymodactylos carnosus</name>
    <dbReference type="NCBI Taxonomy" id="1234261"/>
    <lineage>
        <taxon>Eukaryota</taxon>
        <taxon>Metazoa</taxon>
        <taxon>Spiralia</taxon>
        <taxon>Gnathifera</taxon>
        <taxon>Rotifera</taxon>
        <taxon>Eurotatoria</taxon>
        <taxon>Bdelloidea</taxon>
        <taxon>Philodinida</taxon>
        <taxon>Philodinidae</taxon>
        <taxon>Didymodactylos</taxon>
    </lineage>
</organism>
<dbReference type="Proteomes" id="UP000681722">
    <property type="component" value="Unassembled WGS sequence"/>
</dbReference>
<keyword evidence="4" id="KW-1185">Reference proteome</keyword>
<evidence type="ECO:0000313" key="3">
    <source>
        <dbReference type="EMBL" id="CAF4074905.1"/>
    </source>
</evidence>
<sequence length="105" mass="11849">MQNCVIGQAYDHKTRFSEGTPQGGSNGHGNRNEDFRQLVEALTRRPNKHSKLDTCLYLIFTDGIHTRIKAIRSGAPDAYLYHTDDTKIHGLMQCGGKCIVIFDRK</sequence>
<reference evidence="2" key="1">
    <citation type="submission" date="2021-02" db="EMBL/GenBank/DDBJ databases">
        <authorList>
            <person name="Nowell W R."/>
        </authorList>
    </citation>
    <scope>NUCLEOTIDE SEQUENCE</scope>
</reference>
<evidence type="ECO:0000313" key="2">
    <source>
        <dbReference type="EMBL" id="CAF1280141.1"/>
    </source>
</evidence>
<dbReference type="OrthoDB" id="430315at2759"/>
<evidence type="ECO:0000256" key="1">
    <source>
        <dbReference type="SAM" id="MobiDB-lite"/>
    </source>
</evidence>